<reference evidence="4 5" key="1">
    <citation type="journal article" date="2024" name="Int. J. Syst. Evol. Microbiol.">
        <title>Clostridium omnivorum sp. nov., isolated from anoxic soil under the treatment of reductive soil disinfestation.</title>
        <authorList>
            <person name="Ueki A."/>
            <person name="Tonouchi A."/>
            <person name="Kaku N."/>
            <person name="Honma S."/>
            <person name="Ueki K."/>
        </authorList>
    </citation>
    <scope>NUCLEOTIDE SEQUENCE [LARGE SCALE GENOMIC DNA]</scope>
    <source>
        <strain evidence="4 5">E14</strain>
    </source>
</reference>
<comment type="caution">
    <text evidence="4">The sequence shown here is derived from an EMBL/GenBank/DDBJ whole genome shotgun (WGS) entry which is preliminary data.</text>
</comment>
<name>A0ABQ5N755_9CLOT</name>
<dbReference type="Proteomes" id="UP001208567">
    <property type="component" value="Unassembled WGS sequence"/>
</dbReference>
<keyword evidence="5" id="KW-1185">Reference proteome</keyword>
<feature type="domain" description="Prolow-density lipoprotein receptor-related protein 1-like beta-propeller" evidence="3">
    <location>
        <begin position="100"/>
        <end position="360"/>
    </location>
</feature>
<dbReference type="Pfam" id="PF16472">
    <property type="entry name" value="DUF5050"/>
    <property type="match status" value="1"/>
</dbReference>
<dbReference type="Gene3D" id="2.120.10.30">
    <property type="entry name" value="TolB, C-terminal domain"/>
    <property type="match status" value="1"/>
</dbReference>
<accession>A0ABQ5N755</accession>
<keyword evidence="2" id="KW-0732">Signal</keyword>
<protein>
    <recommendedName>
        <fullName evidence="3">Prolow-density lipoprotein receptor-related protein 1-like beta-propeller domain-containing protein</fullName>
    </recommendedName>
</protein>
<feature type="compositionally biased region" description="Polar residues" evidence="1">
    <location>
        <begin position="90"/>
        <end position="101"/>
    </location>
</feature>
<evidence type="ECO:0000313" key="5">
    <source>
        <dbReference type="Proteomes" id="UP001208567"/>
    </source>
</evidence>
<dbReference type="InterPro" id="IPR053369">
    <property type="entry name" value="SrfA-induced_signal"/>
</dbReference>
<feature type="chain" id="PRO_5047402274" description="Prolow-density lipoprotein receptor-related protein 1-like beta-propeller domain-containing protein" evidence="2">
    <location>
        <begin position="21"/>
        <end position="399"/>
    </location>
</feature>
<dbReference type="EMBL" id="BRXR01000001">
    <property type="protein sequence ID" value="GLC31058.1"/>
    <property type="molecule type" value="Genomic_DNA"/>
</dbReference>
<dbReference type="SUPFAM" id="SSF69304">
    <property type="entry name" value="Tricorn protease N-terminal domain"/>
    <property type="match status" value="1"/>
</dbReference>
<organism evidence="4 5">
    <name type="scientific">Clostridium omnivorum</name>
    <dbReference type="NCBI Taxonomy" id="1604902"/>
    <lineage>
        <taxon>Bacteria</taxon>
        <taxon>Bacillati</taxon>
        <taxon>Bacillota</taxon>
        <taxon>Clostridia</taxon>
        <taxon>Eubacteriales</taxon>
        <taxon>Clostridiaceae</taxon>
        <taxon>Clostridium</taxon>
    </lineage>
</organism>
<proteinExistence type="predicted"/>
<dbReference type="RefSeq" id="WP_264850336.1">
    <property type="nucleotide sequence ID" value="NZ_BRXR01000001.1"/>
</dbReference>
<dbReference type="PANTHER" id="PTHR32256:SF17">
    <property type="entry name" value="EGF-LIKE DOMAIN-CONTAINING PROTEIN"/>
    <property type="match status" value="1"/>
</dbReference>
<dbReference type="InterPro" id="IPR032485">
    <property type="entry name" value="LRP1-like_beta_prop"/>
</dbReference>
<evidence type="ECO:0000259" key="3">
    <source>
        <dbReference type="Pfam" id="PF16472"/>
    </source>
</evidence>
<dbReference type="InterPro" id="IPR011042">
    <property type="entry name" value="6-blade_b-propeller_TolB-like"/>
</dbReference>
<feature type="compositionally biased region" description="Low complexity" evidence="1">
    <location>
        <begin position="50"/>
        <end position="73"/>
    </location>
</feature>
<sequence length="399" mass="43548">MNKKRIIGLLICAVIIVPFAVRNYNTKSKNASVNNTDVANSKNTENKNGNATSSSKAAESTTNSNSTGNGTDNKSADNKSSKDAKKDLTLINTTPNIQGNTNGNLSNYGMAAQQGNWMFYTNEFRNSPSNIYRAMPDGETGLKKLKLGVPSSINVVNDTIYFVSKTDNNIYKLKVDGSEDPVPIPNATASSICVVGDWIYYTECNPNFNMNTSVIGGINRIKTDGSNKAIIAPGPVQMLNIEEGFIYYLKADQGSGTIYRTSIETPNNNETKLSNSNVSKFIVDNHCIYFTISEDGLYKMNTDGSNKTKVINDGSILSFNIKDNLIYYTSPKEPSVIKKISTDGSKASNIAISALQDLQISFIVNLNIIDDYIFFNFSSGSNPEFARVKLDGTTSKIIK</sequence>
<evidence type="ECO:0000256" key="2">
    <source>
        <dbReference type="SAM" id="SignalP"/>
    </source>
</evidence>
<feature type="signal peptide" evidence="2">
    <location>
        <begin position="1"/>
        <end position="20"/>
    </location>
</feature>
<dbReference type="PANTHER" id="PTHR32256">
    <property type="match status" value="1"/>
</dbReference>
<feature type="compositionally biased region" description="Basic and acidic residues" evidence="1">
    <location>
        <begin position="74"/>
        <end position="88"/>
    </location>
</feature>
<gene>
    <name evidence="4" type="ORF">bsdE14_24680</name>
</gene>
<evidence type="ECO:0000313" key="4">
    <source>
        <dbReference type="EMBL" id="GLC31058.1"/>
    </source>
</evidence>
<evidence type="ECO:0000256" key="1">
    <source>
        <dbReference type="SAM" id="MobiDB-lite"/>
    </source>
</evidence>
<feature type="region of interest" description="Disordered" evidence="1">
    <location>
        <begin position="30"/>
        <end position="101"/>
    </location>
</feature>
<feature type="compositionally biased region" description="Polar residues" evidence="1">
    <location>
        <begin position="30"/>
        <end position="49"/>
    </location>
</feature>